<comment type="catalytic activity">
    <reaction evidence="4">
        <text>uridine(516) in 16S rRNA = pseudouridine(516) in 16S rRNA</text>
        <dbReference type="Rhea" id="RHEA:38867"/>
        <dbReference type="Rhea" id="RHEA-COMP:10089"/>
        <dbReference type="Rhea" id="RHEA-COMP:10090"/>
        <dbReference type="ChEBI" id="CHEBI:65314"/>
        <dbReference type="ChEBI" id="CHEBI:65315"/>
        <dbReference type="EC" id="5.4.99.19"/>
    </reaction>
</comment>
<dbReference type="GO" id="GO:0001522">
    <property type="term" value="P:pseudouridine synthesis"/>
    <property type="evidence" value="ECO:0007669"/>
    <property type="project" value="InterPro"/>
</dbReference>
<gene>
    <name evidence="9" type="primary">rsuA_3</name>
    <name evidence="9" type="ORF">OPDIPICF_04507</name>
</gene>
<protein>
    <recommendedName>
        <fullName evidence="7">Pseudouridine synthase</fullName>
        <ecNumber evidence="7">5.4.99.-</ecNumber>
    </recommendedName>
</protein>
<evidence type="ECO:0000256" key="4">
    <source>
        <dbReference type="ARBA" id="ARBA00036749"/>
    </source>
</evidence>
<dbReference type="Pfam" id="PF00849">
    <property type="entry name" value="PseudoU_synth_2"/>
    <property type="match status" value="1"/>
</dbReference>
<dbReference type="PROSITE" id="PS01149">
    <property type="entry name" value="PSI_RSU"/>
    <property type="match status" value="1"/>
</dbReference>
<dbReference type="InterPro" id="IPR050343">
    <property type="entry name" value="RsuA_PseudoU_synthase"/>
</dbReference>
<dbReference type="InterPro" id="IPR042092">
    <property type="entry name" value="PsdUridine_s_RsuA/RluB/E/F_cat"/>
</dbReference>
<comment type="function">
    <text evidence="5">Responsible for synthesis of pseudouridine from uracil-516 in 16S ribosomal RNA.</text>
</comment>
<evidence type="ECO:0000256" key="6">
    <source>
        <dbReference type="PROSITE-ProRule" id="PRU00182"/>
    </source>
</evidence>
<dbReference type="Gene3D" id="3.30.70.1560">
    <property type="entry name" value="Alpha-L RNA-binding motif"/>
    <property type="match status" value="1"/>
</dbReference>
<dbReference type="SUPFAM" id="SSF55120">
    <property type="entry name" value="Pseudouridine synthase"/>
    <property type="match status" value="1"/>
</dbReference>
<reference evidence="9 10" key="1">
    <citation type="submission" date="2019-11" db="EMBL/GenBank/DDBJ databases">
        <authorList>
            <person name="Holert J."/>
        </authorList>
    </citation>
    <scope>NUCLEOTIDE SEQUENCE [LARGE SCALE GENOMIC DNA]</scope>
    <source>
        <strain evidence="9">SB11_3</strain>
    </source>
</reference>
<evidence type="ECO:0000256" key="2">
    <source>
        <dbReference type="ARBA" id="ARBA00022884"/>
    </source>
</evidence>
<evidence type="ECO:0000256" key="7">
    <source>
        <dbReference type="RuleBase" id="RU003887"/>
    </source>
</evidence>
<sequence length="241" mass="27461">MSISRTRLDRFISERLSINRRDVRLLVAQRRIQVDGRPASAINQVIDRFSQICFDDEVLQSEQPTYIKFHKPTGVVSATEDPVHKTVIDLIDHPKADQLHIVGRLDYNTTGLMLLTNNGHWSRQLTLPGSKVEKHYRVTLQNPITDDYAAAFAEGMYFPFEDITTAPAQLTLIDEFTADVVLTEGKYHQIKRMFGRFRNPVVALHRSAIGELTLANENDDLDTGEWRELTLREKAVLDGST</sequence>
<keyword evidence="3 7" id="KW-0413">Isomerase</keyword>
<keyword evidence="2 6" id="KW-0694">RNA-binding</keyword>
<dbReference type="PROSITE" id="PS50889">
    <property type="entry name" value="S4"/>
    <property type="match status" value="1"/>
</dbReference>
<dbReference type="InterPro" id="IPR006145">
    <property type="entry name" value="PsdUridine_synth_RsuA/RluA"/>
</dbReference>
<evidence type="ECO:0000259" key="8">
    <source>
        <dbReference type="Pfam" id="PF00849"/>
    </source>
</evidence>
<dbReference type="InterPro" id="IPR036986">
    <property type="entry name" value="S4_RNA-bd_sf"/>
</dbReference>
<dbReference type="InterPro" id="IPR020094">
    <property type="entry name" value="TruA/RsuA/RluB/E/F_N"/>
</dbReference>
<dbReference type="Gene3D" id="3.10.290.10">
    <property type="entry name" value="RNA-binding S4 domain"/>
    <property type="match status" value="1"/>
</dbReference>
<accession>A0A5S9PH95</accession>
<evidence type="ECO:0000256" key="5">
    <source>
        <dbReference type="ARBA" id="ARBA00037590"/>
    </source>
</evidence>
<dbReference type="Gene3D" id="3.30.70.580">
    <property type="entry name" value="Pseudouridine synthase I, catalytic domain, N-terminal subdomain"/>
    <property type="match status" value="1"/>
</dbReference>
<dbReference type="AlphaFoldDB" id="A0A5S9PH95"/>
<dbReference type="GO" id="GO:0006364">
    <property type="term" value="P:rRNA processing"/>
    <property type="evidence" value="ECO:0007669"/>
    <property type="project" value="UniProtKB-ARBA"/>
</dbReference>
<dbReference type="NCBIfam" id="TIGR00093">
    <property type="entry name" value="pseudouridine synthase"/>
    <property type="match status" value="1"/>
</dbReference>
<dbReference type="GO" id="GO:0003723">
    <property type="term" value="F:RNA binding"/>
    <property type="evidence" value="ECO:0007669"/>
    <property type="project" value="UniProtKB-KW"/>
</dbReference>
<comment type="similarity">
    <text evidence="1 7">Belongs to the pseudouridine synthase RsuA family.</text>
</comment>
<evidence type="ECO:0000313" key="9">
    <source>
        <dbReference type="EMBL" id="CAA0103041.1"/>
    </source>
</evidence>
<dbReference type="GO" id="GO:0160136">
    <property type="term" value="F:16S rRNA pseudouridine(516) synthase activity"/>
    <property type="evidence" value="ECO:0007669"/>
    <property type="project" value="UniProtKB-EC"/>
</dbReference>
<keyword evidence="10" id="KW-1185">Reference proteome</keyword>
<evidence type="ECO:0000256" key="3">
    <source>
        <dbReference type="ARBA" id="ARBA00023235"/>
    </source>
</evidence>
<dbReference type="InterPro" id="IPR018496">
    <property type="entry name" value="PsdUridine_synth_RsuA/RluB_CS"/>
</dbReference>
<dbReference type="PANTHER" id="PTHR47683:SF4">
    <property type="entry name" value="PSEUDOURIDINE SYNTHASE"/>
    <property type="match status" value="1"/>
</dbReference>
<dbReference type="Proteomes" id="UP000441399">
    <property type="component" value="Unassembled WGS sequence"/>
</dbReference>
<dbReference type="CDD" id="cd02553">
    <property type="entry name" value="PseudoU_synth_RsuA"/>
    <property type="match status" value="1"/>
</dbReference>
<evidence type="ECO:0000256" key="1">
    <source>
        <dbReference type="ARBA" id="ARBA00008348"/>
    </source>
</evidence>
<dbReference type="PANTHER" id="PTHR47683">
    <property type="entry name" value="PSEUDOURIDINE SYNTHASE FAMILY PROTEIN-RELATED"/>
    <property type="match status" value="1"/>
</dbReference>
<dbReference type="SUPFAM" id="SSF55174">
    <property type="entry name" value="Alpha-L RNA-binding motif"/>
    <property type="match status" value="1"/>
</dbReference>
<evidence type="ECO:0000313" key="10">
    <source>
        <dbReference type="Proteomes" id="UP000441399"/>
    </source>
</evidence>
<name>A0A5S9PH95_9GAMM</name>
<dbReference type="EMBL" id="CACSIO010000009">
    <property type="protein sequence ID" value="CAA0103041.1"/>
    <property type="molecule type" value="Genomic_DNA"/>
</dbReference>
<organism evidence="9 10">
    <name type="scientific">BD1-7 clade bacterium</name>
    <dbReference type="NCBI Taxonomy" id="2029982"/>
    <lineage>
        <taxon>Bacteria</taxon>
        <taxon>Pseudomonadati</taxon>
        <taxon>Pseudomonadota</taxon>
        <taxon>Gammaproteobacteria</taxon>
        <taxon>Cellvibrionales</taxon>
        <taxon>Spongiibacteraceae</taxon>
        <taxon>BD1-7 clade</taxon>
    </lineage>
</organism>
<feature type="domain" description="Pseudouridine synthase RsuA/RluA-like" evidence="8">
    <location>
        <begin position="66"/>
        <end position="194"/>
    </location>
</feature>
<dbReference type="InterPro" id="IPR020103">
    <property type="entry name" value="PsdUridine_synth_cat_dom_sf"/>
</dbReference>
<dbReference type="EC" id="5.4.99.-" evidence="7"/>
<proteinExistence type="inferred from homology"/>
<dbReference type="InterPro" id="IPR000748">
    <property type="entry name" value="PsdUridine_synth_RsuA/RluB/E/F"/>
</dbReference>
<dbReference type="OrthoDB" id="9807213at2"/>